<evidence type="ECO:0000313" key="5">
    <source>
        <dbReference type="EMBL" id="EKN64814.1"/>
    </source>
</evidence>
<dbReference type="SUPFAM" id="SSF46785">
    <property type="entry name" value="Winged helix' DNA-binding domain"/>
    <property type="match status" value="1"/>
</dbReference>
<dbReference type="PROSITE" id="PS50995">
    <property type="entry name" value="HTH_MARR_2"/>
    <property type="match status" value="1"/>
</dbReference>
<evidence type="ECO:0000256" key="2">
    <source>
        <dbReference type="ARBA" id="ARBA00023125"/>
    </source>
</evidence>
<dbReference type="GO" id="GO:0003677">
    <property type="term" value="F:DNA binding"/>
    <property type="evidence" value="ECO:0007669"/>
    <property type="project" value="UniProtKB-KW"/>
</dbReference>
<dbReference type="Gene3D" id="1.10.10.10">
    <property type="entry name" value="Winged helix-like DNA-binding domain superfamily/Winged helix DNA-binding domain"/>
    <property type="match status" value="1"/>
</dbReference>
<keyword evidence="6" id="KW-1185">Reference proteome</keyword>
<dbReference type="InterPro" id="IPR036388">
    <property type="entry name" value="WH-like_DNA-bd_sf"/>
</dbReference>
<feature type="domain" description="HTH marR-type" evidence="4">
    <location>
        <begin position="1"/>
        <end position="155"/>
    </location>
</feature>
<dbReference type="EMBL" id="AJLR01000113">
    <property type="protein sequence ID" value="EKN64814.1"/>
    <property type="molecule type" value="Genomic_DNA"/>
</dbReference>
<dbReference type="PANTHER" id="PTHR42756:SF1">
    <property type="entry name" value="TRANSCRIPTIONAL REPRESSOR OF EMRAB OPERON"/>
    <property type="match status" value="1"/>
</dbReference>
<keyword evidence="2" id="KW-0238">DNA-binding</keyword>
<dbReference type="InterPro" id="IPR036390">
    <property type="entry name" value="WH_DNA-bd_sf"/>
</dbReference>
<dbReference type="PANTHER" id="PTHR42756">
    <property type="entry name" value="TRANSCRIPTIONAL REGULATOR, MARR"/>
    <property type="match status" value="1"/>
</dbReference>
<comment type="caution">
    <text evidence="5">The sequence shown here is derived from an EMBL/GenBank/DDBJ whole genome shotgun (WGS) entry which is preliminary data.</text>
</comment>
<proteinExistence type="predicted"/>
<dbReference type="PATRIC" id="fig|1131731.3.peg.2566"/>
<dbReference type="RefSeq" id="WP_003331874.1">
    <property type="nucleotide sequence ID" value="NZ_AJLR01000113.1"/>
</dbReference>
<keyword evidence="3" id="KW-0804">Transcription</keyword>
<organism evidence="5 6">
    <name type="scientific">Schinkia azotoformans LMG 9581</name>
    <dbReference type="NCBI Taxonomy" id="1131731"/>
    <lineage>
        <taxon>Bacteria</taxon>
        <taxon>Bacillati</taxon>
        <taxon>Bacillota</taxon>
        <taxon>Bacilli</taxon>
        <taxon>Bacillales</taxon>
        <taxon>Bacillaceae</taxon>
        <taxon>Calidifontibacillus/Schinkia group</taxon>
        <taxon>Schinkia</taxon>
    </lineage>
</organism>
<sequence>MREFPSKFKGESSESIGFLFIKVYNIWHREIKRKLREINLTHPQFVVLTTLGYLSKSHEDINQALIAREADMDVMTVSSIVKKLEQSELIVRNTSERDPRANIICLTKSGQDKLEIAVPLVERIDDVFFSSLGIEEDFFRKQLYSLSRIDFSSMEESHE</sequence>
<protein>
    <submittedName>
        <fullName evidence="5">MarR family transcriptional regulator</fullName>
    </submittedName>
</protein>
<evidence type="ECO:0000259" key="4">
    <source>
        <dbReference type="PROSITE" id="PS50995"/>
    </source>
</evidence>
<dbReference type="AlphaFoldDB" id="K6D905"/>
<dbReference type="InterPro" id="IPR000835">
    <property type="entry name" value="HTH_MarR-typ"/>
</dbReference>
<dbReference type="GO" id="GO:0003700">
    <property type="term" value="F:DNA-binding transcription factor activity"/>
    <property type="evidence" value="ECO:0007669"/>
    <property type="project" value="InterPro"/>
</dbReference>
<keyword evidence="1" id="KW-0805">Transcription regulation</keyword>
<evidence type="ECO:0000256" key="3">
    <source>
        <dbReference type="ARBA" id="ARBA00023163"/>
    </source>
</evidence>
<gene>
    <name evidence="5" type="ORF">BAZO_12519</name>
</gene>
<dbReference type="Proteomes" id="UP000006315">
    <property type="component" value="Unassembled WGS sequence"/>
</dbReference>
<reference evidence="5 6" key="1">
    <citation type="journal article" date="2012" name="Front. Microbiol.">
        <title>Redundancy and modularity in membrane-associated dissimilatory nitrate reduction in Bacillus.</title>
        <authorList>
            <person name="Heylen K."/>
            <person name="Keltjens J."/>
        </authorList>
    </citation>
    <scope>NUCLEOTIDE SEQUENCE [LARGE SCALE GENOMIC DNA]</scope>
    <source>
        <strain evidence="5 6">LMG 9581</strain>
    </source>
</reference>
<evidence type="ECO:0000256" key="1">
    <source>
        <dbReference type="ARBA" id="ARBA00023015"/>
    </source>
</evidence>
<dbReference type="Pfam" id="PF01047">
    <property type="entry name" value="MarR"/>
    <property type="match status" value="1"/>
</dbReference>
<name>K6D905_SCHAZ</name>
<dbReference type="STRING" id="1131731.BAZO_12519"/>
<dbReference type="SMART" id="SM00347">
    <property type="entry name" value="HTH_MARR"/>
    <property type="match status" value="1"/>
</dbReference>
<accession>K6D905</accession>
<evidence type="ECO:0000313" key="6">
    <source>
        <dbReference type="Proteomes" id="UP000006315"/>
    </source>
</evidence>